<organism evidence="5">
    <name type="scientific">Granulicella tundricola (strain ATCC BAA-1859 / DSM 23138 / MP5ACTX9)</name>
    <dbReference type="NCBI Taxonomy" id="1198114"/>
    <lineage>
        <taxon>Bacteria</taxon>
        <taxon>Pseudomonadati</taxon>
        <taxon>Acidobacteriota</taxon>
        <taxon>Terriglobia</taxon>
        <taxon>Terriglobales</taxon>
        <taxon>Acidobacteriaceae</taxon>
        <taxon>Granulicella</taxon>
    </lineage>
</organism>
<keyword evidence="5" id="KW-1185">Reference proteome</keyword>
<evidence type="ECO:0000256" key="3">
    <source>
        <dbReference type="ARBA" id="ARBA00022679"/>
    </source>
</evidence>
<dbReference type="RefSeq" id="WP_013582167.1">
    <property type="nucleotide sequence ID" value="NC_015065.1"/>
</dbReference>
<evidence type="ECO:0000256" key="2">
    <source>
        <dbReference type="ARBA" id="ARBA00022676"/>
    </source>
</evidence>
<geneLocation type="plasmid" evidence="4 5">
    <name>pACIX902</name>
</geneLocation>
<dbReference type="OrthoDB" id="113236at2"/>
<dbReference type="KEGG" id="acm:AciX9_3863"/>
<name>E8X6J6_GRATM</name>
<keyword evidence="2" id="KW-0328">Glycosyltransferase</keyword>
<dbReference type="SUPFAM" id="SSF53448">
    <property type="entry name" value="Nucleotide-diphospho-sugar transferases"/>
    <property type="match status" value="1"/>
</dbReference>
<evidence type="ECO:0000313" key="4">
    <source>
        <dbReference type="EMBL" id="ADW71146.1"/>
    </source>
</evidence>
<reference evidence="5" key="1">
    <citation type="submission" date="2011-01" db="EMBL/GenBank/DDBJ databases">
        <title>Complete sequence of plasmid2 of Acidobacterium sp. MP5ACTX9.</title>
        <authorList>
            <consortium name="US DOE Joint Genome Institute"/>
            <person name="Lucas S."/>
            <person name="Copeland A."/>
            <person name="Lapidus A."/>
            <person name="Cheng J.-F."/>
            <person name="Goodwin L."/>
            <person name="Pitluck S."/>
            <person name="Teshima H."/>
            <person name="Detter J.C."/>
            <person name="Han C."/>
            <person name="Tapia R."/>
            <person name="Land M."/>
            <person name="Hauser L."/>
            <person name="Kyrpides N."/>
            <person name="Ivanova N."/>
            <person name="Ovchinnikova G."/>
            <person name="Pagani I."/>
            <person name="Rawat S.R."/>
            <person name="Mannisto M."/>
            <person name="Haggblom M.M."/>
            <person name="Woyke T."/>
        </authorList>
    </citation>
    <scope>NUCLEOTIDE SEQUENCE [LARGE SCALE GENOMIC DNA]</scope>
    <source>
        <strain evidence="5">MP5ACTX9</strain>
        <plasmid evidence="5">Plasmid pACIX902</plasmid>
    </source>
</reference>
<protein>
    <submittedName>
        <fullName evidence="4">Uncharacterized protein</fullName>
    </submittedName>
</protein>
<dbReference type="GO" id="GO:0016757">
    <property type="term" value="F:glycosyltransferase activity"/>
    <property type="evidence" value="ECO:0007669"/>
    <property type="project" value="UniProtKB-KW"/>
</dbReference>
<keyword evidence="4" id="KW-0614">Plasmid</keyword>
<proteinExistence type="inferred from homology"/>
<dbReference type="PANTHER" id="PTHR43179">
    <property type="entry name" value="RHAMNOSYLTRANSFERASE WBBL"/>
    <property type="match status" value="1"/>
</dbReference>
<dbReference type="AlphaFoldDB" id="E8X6J6"/>
<keyword evidence="3" id="KW-0808">Transferase</keyword>
<dbReference type="Gene3D" id="3.90.550.10">
    <property type="entry name" value="Spore Coat Polysaccharide Biosynthesis Protein SpsA, Chain A"/>
    <property type="match status" value="1"/>
</dbReference>
<gene>
    <name evidence="4" type="ordered locus">AciX9_3863</name>
</gene>
<evidence type="ECO:0000313" key="5">
    <source>
        <dbReference type="Proteomes" id="UP000000343"/>
    </source>
</evidence>
<dbReference type="HOGENOM" id="CLU_072074_0_0_0"/>
<evidence type="ECO:0000256" key="1">
    <source>
        <dbReference type="ARBA" id="ARBA00006739"/>
    </source>
</evidence>
<dbReference type="EMBL" id="CP002482">
    <property type="protein sequence ID" value="ADW71146.1"/>
    <property type="molecule type" value="Genomic_DNA"/>
</dbReference>
<dbReference type="PANTHER" id="PTHR43179:SF12">
    <property type="entry name" value="GALACTOFURANOSYLTRANSFERASE GLFT2"/>
    <property type="match status" value="1"/>
</dbReference>
<dbReference type="Proteomes" id="UP000000343">
    <property type="component" value="Plasmid pACIX902"/>
</dbReference>
<dbReference type="InterPro" id="IPR029044">
    <property type="entry name" value="Nucleotide-diphossugar_trans"/>
</dbReference>
<comment type="similarity">
    <text evidence="1">Belongs to the glycosyltransferase 2 family.</text>
</comment>
<accession>E8X6J6</accession>
<sequence length="316" mass="35003">MSSNVSPSISRPFSVLAIVVVYRQHPGESTSLLTLEETIRRAGTTSPRISILVADNTPGGQQPGSLSPGIEYRPYPKNPGLAVPYNDALATARREGFDWLLTLDQDTQLPPDFLDSMVACAARCAHDPRVAAVVPRIVDGGLPISPFRFVGGFLPTVLTGKVAGLAPLHTSALNSASLLRVASLEAIGGYDPHFPLHNSDTRLYQRLDKAGYRVAVADGVIVPHEFSILRREQRMSPDRYRSMLADERDFWDRHMGPLGRLERIVRLAGRAVKGRLHKENAVFQRITVEELRYRLLYSRRARTRTRDGESSTRAIS</sequence>